<dbReference type="GO" id="GO:0016779">
    <property type="term" value="F:nucleotidyltransferase activity"/>
    <property type="evidence" value="ECO:0007669"/>
    <property type="project" value="UniProtKB-KW"/>
</dbReference>
<dbReference type="KEGG" id="gps:C427_1037"/>
<dbReference type="AlphaFoldDB" id="M4RHT8"/>
<sequence length="52" mass="5989">MFKVSRYLQELENYAPQMLAICKEAIATKTPDFEFVRVDAEIFATCPDESID</sequence>
<reference evidence="1 2" key="1">
    <citation type="journal article" date="2013" name="Genome Announc.">
        <title>Complete Genome Sequence of Glaciecola psychrophila Strain 170T.</title>
        <authorList>
            <person name="Yin J."/>
            <person name="Chen J."/>
            <person name="Liu G."/>
            <person name="Yu Y."/>
            <person name="Song L."/>
            <person name="Wang X."/>
            <person name="Qu X."/>
        </authorList>
    </citation>
    <scope>NUCLEOTIDE SEQUENCE [LARGE SCALE GENOMIC DNA]</scope>
    <source>
        <strain evidence="1 2">170</strain>
    </source>
</reference>
<keyword evidence="1" id="KW-0808">Transferase</keyword>
<dbReference type="EMBL" id="CP003837">
    <property type="protein sequence ID" value="AGH43146.1"/>
    <property type="molecule type" value="Genomic_DNA"/>
</dbReference>
<dbReference type="PATRIC" id="fig|1129794.4.peg.1025"/>
<accession>M4RHT8</accession>
<proteinExistence type="predicted"/>
<dbReference type="GO" id="GO:0016853">
    <property type="term" value="F:isomerase activity"/>
    <property type="evidence" value="ECO:0007669"/>
    <property type="project" value="UniProtKB-KW"/>
</dbReference>
<keyword evidence="1" id="KW-0413">Isomerase</keyword>
<dbReference type="eggNOG" id="COG0836">
    <property type="taxonomic scope" value="Bacteria"/>
</dbReference>
<dbReference type="Gene3D" id="3.90.550.10">
    <property type="entry name" value="Spore Coat Polysaccharide Biosynthesis Protein SpsA, Chain A"/>
    <property type="match status" value="1"/>
</dbReference>
<keyword evidence="2" id="KW-1185">Reference proteome</keyword>
<dbReference type="STRING" id="1129794.C427_1037"/>
<name>M4RHT8_9ALTE</name>
<dbReference type="Proteomes" id="UP000011864">
    <property type="component" value="Chromosome"/>
</dbReference>
<dbReference type="InterPro" id="IPR029044">
    <property type="entry name" value="Nucleotide-diphossugar_trans"/>
</dbReference>
<organism evidence="1 2">
    <name type="scientific">Paraglaciecola psychrophila 170</name>
    <dbReference type="NCBI Taxonomy" id="1129794"/>
    <lineage>
        <taxon>Bacteria</taxon>
        <taxon>Pseudomonadati</taxon>
        <taxon>Pseudomonadota</taxon>
        <taxon>Gammaproteobacteria</taxon>
        <taxon>Alteromonadales</taxon>
        <taxon>Alteromonadaceae</taxon>
        <taxon>Paraglaciecola</taxon>
    </lineage>
</organism>
<protein>
    <submittedName>
        <fullName evidence="1">Mannose-1-phosphate guanylyltransferase/mannose-6-phosphate isomerase</fullName>
    </submittedName>
</protein>
<evidence type="ECO:0000313" key="1">
    <source>
        <dbReference type="EMBL" id="AGH43146.1"/>
    </source>
</evidence>
<gene>
    <name evidence="1" type="ORF">C427_1037</name>
</gene>
<dbReference type="HOGENOM" id="CLU_3082849_0_0_6"/>
<keyword evidence="1" id="KW-0548">Nucleotidyltransferase</keyword>
<evidence type="ECO:0000313" key="2">
    <source>
        <dbReference type="Proteomes" id="UP000011864"/>
    </source>
</evidence>